<dbReference type="RefSeq" id="WP_076588720.1">
    <property type="nucleotide sequence ID" value="NZ_JABEYA020000014.1"/>
</dbReference>
<dbReference type="EMBL" id="JAUFQC010000027">
    <property type="protein sequence ID" value="MDN3611656.1"/>
    <property type="molecule type" value="Genomic_DNA"/>
</dbReference>
<keyword evidence="2" id="KW-0503">Monooxygenase</keyword>
<dbReference type="SUPFAM" id="SSF54909">
    <property type="entry name" value="Dimeric alpha+beta barrel"/>
    <property type="match status" value="1"/>
</dbReference>
<accession>A0ABT8BX82</accession>
<dbReference type="InterPro" id="IPR007138">
    <property type="entry name" value="ABM_dom"/>
</dbReference>
<keyword evidence="3" id="KW-1185">Reference proteome</keyword>
<dbReference type="Gene3D" id="3.30.70.100">
    <property type="match status" value="1"/>
</dbReference>
<dbReference type="Proteomes" id="UP001238540">
    <property type="component" value="Unassembled WGS sequence"/>
</dbReference>
<proteinExistence type="predicted"/>
<evidence type="ECO:0000313" key="2">
    <source>
        <dbReference type="EMBL" id="MDN3611656.1"/>
    </source>
</evidence>
<sequence>MKKIVLSGHIDVLENELAVITQALEAHRVLTRQEPGCILFEVTQCQTHSTRFHVYEEFIDRQAFESHQARVKASYWGQVTENVSRCYRIEERSA</sequence>
<evidence type="ECO:0000313" key="3">
    <source>
        <dbReference type="Proteomes" id="UP001238540"/>
    </source>
</evidence>
<dbReference type="GO" id="GO:0004497">
    <property type="term" value="F:monooxygenase activity"/>
    <property type="evidence" value="ECO:0007669"/>
    <property type="project" value="UniProtKB-KW"/>
</dbReference>
<organism evidence="2 3">
    <name type="scientific">Vibrio ostreicida</name>
    <dbReference type="NCBI Taxonomy" id="526588"/>
    <lineage>
        <taxon>Bacteria</taxon>
        <taxon>Pseudomonadati</taxon>
        <taxon>Pseudomonadota</taxon>
        <taxon>Gammaproteobacteria</taxon>
        <taxon>Vibrionales</taxon>
        <taxon>Vibrionaceae</taxon>
        <taxon>Vibrio</taxon>
    </lineage>
</organism>
<comment type="caution">
    <text evidence="2">The sequence shown here is derived from an EMBL/GenBank/DDBJ whole genome shotgun (WGS) entry which is preliminary data.</text>
</comment>
<gene>
    <name evidence="2" type="ORF">QWZ16_18825</name>
</gene>
<evidence type="ECO:0000259" key="1">
    <source>
        <dbReference type="Pfam" id="PF03992"/>
    </source>
</evidence>
<dbReference type="Pfam" id="PF03992">
    <property type="entry name" value="ABM"/>
    <property type="match status" value="1"/>
</dbReference>
<feature type="domain" description="ABM" evidence="1">
    <location>
        <begin position="19"/>
        <end position="69"/>
    </location>
</feature>
<reference evidence="3" key="1">
    <citation type="journal article" date="2019" name="Int. J. Syst. Evol. Microbiol.">
        <title>The Global Catalogue of Microorganisms (GCM) 10K type strain sequencing project: providing services to taxonomists for standard genome sequencing and annotation.</title>
        <authorList>
            <consortium name="The Broad Institute Genomics Platform"/>
            <consortium name="The Broad Institute Genome Sequencing Center for Infectious Disease"/>
            <person name="Wu L."/>
            <person name="Ma J."/>
        </authorList>
    </citation>
    <scope>NUCLEOTIDE SEQUENCE [LARGE SCALE GENOMIC DNA]</scope>
    <source>
        <strain evidence="3">CECT 7398</strain>
    </source>
</reference>
<dbReference type="InterPro" id="IPR011008">
    <property type="entry name" value="Dimeric_a/b-barrel"/>
</dbReference>
<protein>
    <submittedName>
        <fullName evidence="2">Antibiotic biosynthesis monooxygenase</fullName>
    </submittedName>
</protein>
<keyword evidence="2" id="KW-0560">Oxidoreductase</keyword>
<name>A0ABT8BX82_9VIBR</name>